<sequence length="210" mass="22331">MADLWMFVGALVVVYLVPGPDMVLMLQTAATQGRAHAMAVAAGLGLARGAHVLIAALGLGALLKSSPEIFEVLRLMGAAYLVWLAIRIFRAPSLIAACPVGNSRSDVQLWRASLCKGLITNISNPKALLFCSVLLPQFIRPEESAVAGQFALLGIVLVFTGLCFDLLYASAGAALSRWLAQRPLAQTLQRWLFASILIGFGVRMALAGRA</sequence>
<dbReference type="PIRSF" id="PIRSF006324">
    <property type="entry name" value="LeuE"/>
    <property type="match status" value="1"/>
</dbReference>
<dbReference type="Pfam" id="PF01810">
    <property type="entry name" value="LysE"/>
    <property type="match status" value="1"/>
</dbReference>
<dbReference type="PANTHER" id="PTHR30086">
    <property type="entry name" value="ARGININE EXPORTER PROTEIN ARGO"/>
    <property type="match status" value="1"/>
</dbReference>
<evidence type="ECO:0000313" key="8">
    <source>
        <dbReference type="Proteomes" id="UP000182025"/>
    </source>
</evidence>
<accession>A0A1I5U7P6</accession>
<dbReference type="GO" id="GO:0005886">
    <property type="term" value="C:plasma membrane"/>
    <property type="evidence" value="ECO:0007669"/>
    <property type="project" value="UniProtKB-SubCell"/>
</dbReference>
<evidence type="ECO:0000256" key="6">
    <source>
        <dbReference type="SAM" id="Phobius"/>
    </source>
</evidence>
<comment type="subcellular location">
    <subcellularLocation>
        <location evidence="1">Cell membrane</location>
        <topology evidence="1">Multi-pass membrane protein</topology>
    </subcellularLocation>
</comment>
<evidence type="ECO:0000256" key="4">
    <source>
        <dbReference type="ARBA" id="ARBA00022989"/>
    </source>
</evidence>
<dbReference type="RefSeq" id="WP_074915879.1">
    <property type="nucleotide sequence ID" value="NZ_FOXK01000006.1"/>
</dbReference>
<organism evidence="7 8">
    <name type="scientific">Ectopseudomonas toyotomiensis</name>
    <dbReference type="NCBI Taxonomy" id="554344"/>
    <lineage>
        <taxon>Bacteria</taxon>
        <taxon>Pseudomonadati</taxon>
        <taxon>Pseudomonadota</taxon>
        <taxon>Gammaproteobacteria</taxon>
        <taxon>Pseudomonadales</taxon>
        <taxon>Pseudomonadaceae</taxon>
        <taxon>Ectopseudomonas</taxon>
    </lineage>
</organism>
<name>A0A1I5U7P6_9GAMM</name>
<reference evidence="8" key="1">
    <citation type="submission" date="2016-10" db="EMBL/GenBank/DDBJ databases">
        <authorList>
            <person name="Varghese N."/>
            <person name="Submissions S."/>
        </authorList>
    </citation>
    <scope>NUCLEOTIDE SEQUENCE [LARGE SCALE GENOMIC DNA]</scope>
    <source>
        <strain evidence="8">JCM 15604</strain>
    </source>
</reference>
<feature type="transmembrane region" description="Helical" evidence="6">
    <location>
        <begin position="6"/>
        <end position="26"/>
    </location>
</feature>
<dbReference type="OrthoDB" id="9804822at2"/>
<keyword evidence="4 6" id="KW-1133">Transmembrane helix</keyword>
<evidence type="ECO:0000256" key="2">
    <source>
        <dbReference type="ARBA" id="ARBA00022475"/>
    </source>
</evidence>
<keyword evidence="2" id="KW-1003">Cell membrane</keyword>
<dbReference type="GO" id="GO:0015171">
    <property type="term" value="F:amino acid transmembrane transporter activity"/>
    <property type="evidence" value="ECO:0007669"/>
    <property type="project" value="TreeGrafter"/>
</dbReference>
<evidence type="ECO:0000313" key="7">
    <source>
        <dbReference type="EMBL" id="SFP91284.1"/>
    </source>
</evidence>
<dbReference type="Proteomes" id="UP000182025">
    <property type="component" value="Unassembled WGS sequence"/>
</dbReference>
<dbReference type="PANTHER" id="PTHR30086:SF20">
    <property type="entry name" value="ARGININE EXPORTER PROTEIN ARGO-RELATED"/>
    <property type="match status" value="1"/>
</dbReference>
<feature type="transmembrane region" description="Helical" evidence="6">
    <location>
        <begin position="150"/>
        <end position="171"/>
    </location>
</feature>
<protein>
    <submittedName>
        <fullName evidence="7">Threonine/homoserine/homoserine lactone efflux protein</fullName>
    </submittedName>
</protein>
<feature type="transmembrane region" description="Helical" evidence="6">
    <location>
        <begin position="69"/>
        <end position="86"/>
    </location>
</feature>
<keyword evidence="8" id="KW-1185">Reference proteome</keyword>
<evidence type="ECO:0000256" key="5">
    <source>
        <dbReference type="ARBA" id="ARBA00023136"/>
    </source>
</evidence>
<gene>
    <name evidence="7" type="ORF">SAMN05216177_10658</name>
</gene>
<evidence type="ECO:0000256" key="3">
    <source>
        <dbReference type="ARBA" id="ARBA00022692"/>
    </source>
</evidence>
<proteinExistence type="predicted"/>
<dbReference type="InterPro" id="IPR001123">
    <property type="entry name" value="LeuE-type"/>
</dbReference>
<keyword evidence="5 6" id="KW-0472">Membrane</keyword>
<dbReference type="AlphaFoldDB" id="A0A1I5U7P6"/>
<evidence type="ECO:0000256" key="1">
    <source>
        <dbReference type="ARBA" id="ARBA00004651"/>
    </source>
</evidence>
<feature type="transmembrane region" description="Helical" evidence="6">
    <location>
        <begin position="38"/>
        <end position="63"/>
    </location>
</feature>
<keyword evidence="3 6" id="KW-0812">Transmembrane</keyword>
<dbReference type="EMBL" id="FOXK01000006">
    <property type="protein sequence ID" value="SFP91284.1"/>
    <property type="molecule type" value="Genomic_DNA"/>
</dbReference>
<feature type="transmembrane region" description="Helical" evidence="6">
    <location>
        <begin position="191"/>
        <end position="208"/>
    </location>
</feature>